<reference evidence="3 4" key="1">
    <citation type="submission" date="2018-08" db="EMBL/GenBank/DDBJ databases">
        <title>A genome reference for cultivated species of the human gut microbiota.</title>
        <authorList>
            <person name="Zou Y."/>
            <person name="Xue W."/>
            <person name="Luo G."/>
        </authorList>
    </citation>
    <scope>NUCLEOTIDE SEQUENCE [LARGE SCALE GENOMIC DNA]</scope>
    <source>
        <strain evidence="3 4">AF31-21AC</strain>
    </source>
</reference>
<feature type="domain" description="DUF1653" evidence="2">
    <location>
        <begin position="11"/>
        <end position="74"/>
    </location>
</feature>
<feature type="region of interest" description="Disordered" evidence="1">
    <location>
        <begin position="78"/>
        <end position="107"/>
    </location>
</feature>
<dbReference type="RefSeq" id="WP_118488475.1">
    <property type="nucleotide sequence ID" value="NZ_QRQN01000006.1"/>
</dbReference>
<dbReference type="EMBL" id="QRQN01000006">
    <property type="protein sequence ID" value="RHN09740.1"/>
    <property type="molecule type" value="Genomic_DNA"/>
</dbReference>
<dbReference type="Gene3D" id="2.30.30.320">
    <property type="entry name" value="DUF1653-like domain"/>
    <property type="match status" value="1"/>
</dbReference>
<dbReference type="AlphaFoldDB" id="A0A3R6H2G5"/>
<organism evidence="3 4">
    <name type="scientific">Roseburia intestinalis</name>
    <dbReference type="NCBI Taxonomy" id="166486"/>
    <lineage>
        <taxon>Bacteria</taxon>
        <taxon>Bacillati</taxon>
        <taxon>Bacillota</taxon>
        <taxon>Clostridia</taxon>
        <taxon>Lachnospirales</taxon>
        <taxon>Lachnospiraceae</taxon>
        <taxon>Roseburia</taxon>
    </lineage>
</organism>
<dbReference type="InterPro" id="IPR037135">
    <property type="entry name" value="DUF1653-like_dom_sf"/>
</dbReference>
<evidence type="ECO:0000313" key="4">
    <source>
        <dbReference type="Proteomes" id="UP000283586"/>
    </source>
</evidence>
<evidence type="ECO:0000259" key="2">
    <source>
        <dbReference type="Pfam" id="PF07866"/>
    </source>
</evidence>
<comment type="caution">
    <text evidence="3">The sequence shown here is derived from an EMBL/GenBank/DDBJ whole genome shotgun (WGS) entry which is preliminary data.</text>
</comment>
<dbReference type="InterPro" id="IPR023387">
    <property type="entry name" value="DUF1653-like_dom"/>
</dbReference>
<proteinExistence type="predicted"/>
<sequence>MAERIPVSGEIYRHFKNKLYQIVTIATHSETGEKLVIYQALYGDFGVYARPLSMFTSEVDHEKYPEVTQKYRFELVEREKKEDVQDQSGDTGTRENKSVPSDTEEQVEPKLMEFLDADSFEEKYNILTSMRDIITDKMINNMAVVLDVVIPEGDLDDRYEQLKQCIRTRQRFESTRLR</sequence>
<evidence type="ECO:0000313" key="3">
    <source>
        <dbReference type="EMBL" id="RHN09740.1"/>
    </source>
</evidence>
<gene>
    <name evidence="3" type="ORF">DWZ31_06665</name>
</gene>
<protein>
    <submittedName>
        <fullName evidence="3">DUF1653 domain-containing protein</fullName>
    </submittedName>
</protein>
<dbReference type="Proteomes" id="UP000283586">
    <property type="component" value="Unassembled WGS sequence"/>
</dbReference>
<accession>A0A3R6H2G5</accession>
<evidence type="ECO:0000256" key="1">
    <source>
        <dbReference type="SAM" id="MobiDB-lite"/>
    </source>
</evidence>
<name>A0A3R6H2G5_9FIRM</name>
<dbReference type="Pfam" id="PF07866">
    <property type="entry name" value="DUF1653"/>
    <property type="match status" value="1"/>
</dbReference>